<name>A0ABZ3HD90_9BACT</name>
<evidence type="ECO:0008006" key="4">
    <source>
        <dbReference type="Google" id="ProtNLM"/>
    </source>
</evidence>
<sequence length="96" mass="10412">MLDDPVTRAAMVVFVTVFFATLIAIAVMYLLIRAGEKGPPKPPHKGQMWLAGVIGIGIPLLMLAYALLFSPSARLTPQQLHKQQIEKSLGGSQQGR</sequence>
<keyword evidence="1" id="KW-0812">Transmembrane</keyword>
<feature type="transmembrane region" description="Helical" evidence="1">
    <location>
        <begin position="12"/>
        <end position="32"/>
    </location>
</feature>
<keyword evidence="1" id="KW-0472">Membrane</keyword>
<proteinExistence type="predicted"/>
<dbReference type="Proteomes" id="UP001447842">
    <property type="component" value="Chromosome"/>
</dbReference>
<gene>
    <name evidence="2" type="ORF">WCY31_02680</name>
</gene>
<dbReference type="RefSeq" id="WP_345973029.1">
    <property type="nucleotide sequence ID" value="NZ_CP147920.1"/>
</dbReference>
<dbReference type="EMBL" id="CP147920">
    <property type="protein sequence ID" value="XAU15614.1"/>
    <property type="molecule type" value="Genomic_DNA"/>
</dbReference>
<feature type="transmembrane region" description="Helical" evidence="1">
    <location>
        <begin position="48"/>
        <end position="69"/>
    </location>
</feature>
<keyword evidence="1" id="KW-1133">Transmembrane helix</keyword>
<evidence type="ECO:0000256" key="1">
    <source>
        <dbReference type="SAM" id="Phobius"/>
    </source>
</evidence>
<accession>A0ABZ3HD90</accession>
<keyword evidence="3" id="KW-1185">Reference proteome</keyword>
<organism evidence="2 3">
    <name type="scientific">Sulfurimonas diazotrophicus</name>
    <dbReference type="NCBI Taxonomy" id="3131939"/>
    <lineage>
        <taxon>Bacteria</taxon>
        <taxon>Pseudomonadati</taxon>
        <taxon>Campylobacterota</taxon>
        <taxon>Epsilonproteobacteria</taxon>
        <taxon>Campylobacterales</taxon>
        <taxon>Sulfurimonadaceae</taxon>
        <taxon>Sulfurimonas</taxon>
    </lineage>
</organism>
<evidence type="ECO:0000313" key="2">
    <source>
        <dbReference type="EMBL" id="XAU15614.1"/>
    </source>
</evidence>
<protein>
    <recommendedName>
        <fullName evidence="4">Cardiolipin synthase N-terminal domain-containing protein</fullName>
    </recommendedName>
</protein>
<evidence type="ECO:0000313" key="3">
    <source>
        <dbReference type="Proteomes" id="UP001447842"/>
    </source>
</evidence>
<reference evidence="2 3" key="1">
    <citation type="submission" date="2024-03" db="EMBL/GenBank/DDBJ databases">
        <title>Sulfurimonas sp. HSL3-1.</title>
        <authorList>
            <person name="Wang S."/>
        </authorList>
    </citation>
    <scope>NUCLEOTIDE SEQUENCE [LARGE SCALE GENOMIC DNA]</scope>
    <source>
        <strain evidence="2 3">HSL3-1</strain>
    </source>
</reference>